<protein>
    <submittedName>
        <fullName evidence="3">Uncharacterized protein</fullName>
    </submittedName>
</protein>
<feature type="compositionally biased region" description="Polar residues" evidence="1">
    <location>
        <begin position="297"/>
        <end position="314"/>
    </location>
</feature>
<reference evidence="3" key="1">
    <citation type="submission" date="2023-06" db="EMBL/GenBank/DDBJ databases">
        <title>Genome-scale phylogeny and comparative genomics of the fungal order Sordariales.</title>
        <authorList>
            <consortium name="Lawrence Berkeley National Laboratory"/>
            <person name="Hensen N."/>
            <person name="Bonometti L."/>
            <person name="Westerberg I."/>
            <person name="Brannstrom I.O."/>
            <person name="Guillou S."/>
            <person name="Cros-Aarteil S."/>
            <person name="Calhoun S."/>
            <person name="Haridas S."/>
            <person name="Kuo A."/>
            <person name="Mondo S."/>
            <person name="Pangilinan J."/>
            <person name="Riley R."/>
            <person name="Labutti K."/>
            <person name="Andreopoulos B."/>
            <person name="Lipzen A."/>
            <person name="Chen C."/>
            <person name="Yanf M."/>
            <person name="Daum C."/>
            <person name="Ng V."/>
            <person name="Clum A."/>
            <person name="Steindorff A."/>
            <person name="Ohm R."/>
            <person name="Martin F."/>
            <person name="Silar P."/>
            <person name="Natvig D."/>
            <person name="Lalanne C."/>
            <person name="Gautier V."/>
            <person name="Ament-Velasquez S.L."/>
            <person name="Kruys A."/>
            <person name="Hutchinson M.I."/>
            <person name="Powell A.J."/>
            <person name="Barry K."/>
            <person name="Miller A.N."/>
            <person name="Grigoriev I.V."/>
            <person name="Debuchy R."/>
            <person name="Gladieux P."/>
            <person name="Thoren M.H."/>
            <person name="Johannesson H."/>
        </authorList>
    </citation>
    <scope>NUCLEOTIDE SEQUENCE</scope>
    <source>
        <strain evidence="3">PSN4</strain>
    </source>
</reference>
<dbReference type="AlphaFoldDB" id="A0AAJ0B9R9"/>
<organism evidence="3 4">
    <name type="scientific">Echria macrotheca</name>
    <dbReference type="NCBI Taxonomy" id="438768"/>
    <lineage>
        <taxon>Eukaryota</taxon>
        <taxon>Fungi</taxon>
        <taxon>Dikarya</taxon>
        <taxon>Ascomycota</taxon>
        <taxon>Pezizomycotina</taxon>
        <taxon>Sordariomycetes</taxon>
        <taxon>Sordariomycetidae</taxon>
        <taxon>Sordariales</taxon>
        <taxon>Schizotheciaceae</taxon>
        <taxon>Echria</taxon>
    </lineage>
</organism>
<feature type="compositionally biased region" description="Gly residues" evidence="1">
    <location>
        <begin position="414"/>
        <end position="427"/>
    </location>
</feature>
<feature type="region of interest" description="Disordered" evidence="1">
    <location>
        <begin position="55"/>
        <end position="76"/>
    </location>
</feature>
<feature type="compositionally biased region" description="Basic and acidic residues" evidence="1">
    <location>
        <begin position="356"/>
        <end position="367"/>
    </location>
</feature>
<feature type="compositionally biased region" description="Polar residues" evidence="1">
    <location>
        <begin position="64"/>
        <end position="76"/>
    </location>
</feature>
<feature type="compositionally biased region" description="Gly residues" evidence="1">
    <location>
        <begin position="526"/>
        <end position="540"/>
    </location>
</feature>
<dbReference type="Proteomes" id="UP001239445">
    <property type="component" value="Unassembled WGS sequence"/>
</dbReference>
<feature type="chain" id="PRO_5042542610" evidence="2">
    <location>
        <begin position="19"/>
        <end position="641"/>
    </location>
</feature>
<feature type="compositionally biased region" description="Gly residues" evidence="1">
    <location>
        <begin position="319"/>
        <end position="331"/>
    </location>
</feature>
<feature type="region of interest" description="Disordered" evidence="1">
    <location>
        <begin position="105"/>
        <end position="129"/>
    </location>
</feature>
<accession>A0AAJ0B9R9</accession>
<feature type="compositionally biased region" description="Gly residues" evidence="1">
    <location>
        <begin position="569"/>
        <end position="581"/>
    </location>
</feature>
<gene>
    <name evidence="3" type="ORF">QBC47DRAFT_416415</name>
</gene>
<dbReference type="EMBL" id="MU839839">
    <property type="protein sequence ID" value="KAK1752797.1"/>
    <property type="molecule type" value="Genomic_DNA"/>
</dbReference>
<feature type="region of interest" description="Disordered" evidence="1">
    <location>
        <begin position="145"/>
        <end position="187"/>
    </location>
</feature>
<proteinExistence type="predicted"/>
<feature type="compositionally biased region" description="Gly residues" evidence="1">
    <location>
        <begin position="455"/>
        <end position="467"/>
    </location>
</feature>
<feature type="compositionally biased region" description="Polar residues" evidence="1">
    <location>
        <begin position="557"/>
        <end position="566"/>
    </location>
</feature>
<evidence type="ECO:0000313" key="4">
    <source>
        <dbReference type="Proteomes" id="UP001239445"/>
    </source>
</evidence>
<comment type="caution">
    <text evidence="3">The sequence shown here is derived from an EMBL/GenBank/DDBJ whole genome shotgun (WGS) entry which is preliminary data.</text>
</comment>
<feature type="compositionally biased region" description="Gly residues" evidence="1">
    <location>
        <begin position="610"/>
        <end position="624"/>
    </location>
</feature>
<feature type="signal peptide" evidence="2">
    <location>
        <begin position="1"/>
        <end position="18"/>
    </location>
</feature>
<keyword evidence="2" id="KW-0732">Signal</keyword>
<feature type="region of interest" description="Disordered" evidence="1">
    <location>
        <begin position="297"/>
        <end position="367"/>
    </location>
</feature>
<feature type="compositionally biased region" description="Gly residues" evidence="1">
    <location>
        <begin position="496"/>
        <end position="508"/>
    </location>
</feature>
<keyword evidence="4" id="KW-1185">Reference proteome</keyword>
<evidence type="ECO:0000256" key="2">
    <source>
        <dbReference type="SAM" id="SignalP"/>
    </source>
</evidence>
<evidence type="ECO:0000256" key="1">
    <source>
        <dbReference type="SAM" id="MobiDB-lite"/>
    </source>
</evidence>
<evidence type="ECO:0000313" key="3">
    <source>
        <dbReference type="EMBL" id="KAK1752797.1"/>
    </source>
</evidence>
<feature type="region of interest" description="Disordered" evidence="1">
    <location>
        <begin position="405"/>
        <end position="641"/>
    </location>
</feature>
<name>A0AAJ0B9R9_9PEZI</name>
<feature type="compositionally biased region" description="Basic and acidic residues" evidence="1">
    <location>
        <begin position="116"/>
        <end position="129"/>
    </location>
</feature>
<feature type="compositionally biased region" description="Polar residues" evidence="1">
    <location>
        <begin position="484"/>
        <end position="493"/>
    </location>
</feature>
<sequence>MHLSRAVVVALVASTTSAVPVGESKPLEERNRHFRFANKPVSGQGQGIQNDQISGGDGQHIHSTRSTVKGTGSQGTMDDYRVGQTDNQCFYGGVQPTKDCLRQAGMPSSQGPGQRADSKIPYRGIDNVKEPKDPFYEKYRISSDTIPGIQGRSDKSGSMPLGERYDQGRRASNPWTQQASWGPGYRDFLKGSPKMQDDYSRYQGDYSRYQGDRPTVLETVPKQQGKINARGEVREMGIGAYEKSGLQPETLFSKGGPEEREYFMRPDMGALYQGMGRQGQDVNYEIPQGRTLEQVRSPTGATQEFGSPNDQNGQEFKFNGGGGGGSFGPSTGGSQLIAGQPQRQNGNEMIVGPPQGEDKMSQVQGDRESKLISKSIPQIPGVVLEGGGGGPMFGGGRGHGDSLYQDYQPQGSKLEGGGGGPYHGGGKGHGDSMYQGGPDGSKLYQGPPSGEGIKLEGGGGPYHGGGKGHGDQMYQGGPEGSRLYQGSSPNGQGTKLEGGGGPWRGGGKGHGDQLYQGPPSGEGIKLAGGGGGGPYYGGGKGHGDSMYQGGPEGSKLYQGSSPNGQGTKLEGGGGPYHGGGKGHGDSMYQGGPEGSKLYQGSSPDGQGIKLEGGGGGGPWHGGGKGHGDQLYQGGSGKAQTN</sequence>